<keyword evidence="10" id="KW-1185">Reference proteome</keyword>
<protein>
    <recommendedName>
        <fullName evidence="2">histidine kinase</fullName>
        <ecNumber evidence="2">2.7.13.3</ecNumber>
    </recommendedName>
</protein>
<dbReference type="InterPro" id="IPR005467">
    <property type="entry name" value="His_kinase_dom"/>
</dbReference>
<evidence type="ECO:0000256" key="7">
    <source>
        <dbReference type="SAM" id="Phobius"/>
    </source>
</evidence>
<evidence type="ECO:0000256" key="3">
    <source>
        <dbReference type="ARBA" id="ARBA00022553"/>
    </source>
</evidence>
<dbReference type="InterPro" id="IPR036890">
    <property type="entry name" value="HATPase_C_sf"/>
</dbReference>
<feature type="transmembrane region" description="Helical" evidence="7">
    <location>
        <begin position="87"/>
        <end position="108"/>
    </location>
</feature>
<dbReference type="GO" id="GO:0005886">
    <property type="term" value="C:plasma membrane"/>
    <property type="evidence" value="ECO:0007669"/>
    <property type="project" value="TreeGrafter"/>
</dbReference>
<dbReference type="Gene3D" id="1.10.287.130">
    <property type="match status" value="1"/>
</dbReference>
<keyword evidence="4" id="KW-0808">Transferase</keyword>
<dbReference type="STRING" id="1274631.LMTR13_05735"/>
<keyword evidence="6" id="KW-0902">Two-component regulatory system</keyword>
<dbReference type="RefSeq" id="WP_065727046.1">
    <property type="nucleotide sequence ID" value="NZ_CP016428.1"/>
</dbReference>
<dbReference type="InterPro" id="IPR036097">
    <property type="entry name" value="HisK_dim/P_sf"/>
</dbReference>
<evidence type="ECO:0000313" key="10">
    <source>
        <dbReference type="Proteomes" id="UP000092839"/>
    </source>
</evidence>
<dbReference type="Proteomes" id="UP000092839">
    <property type="component" value="Chromosome"/>
</dbReference>
<evidence type="ECO:0000256" key="4">
    <source>
        <dbReference type="ARBA" id="ARBA00022679"/>
    </source>
</evidence>
<dbReference type="InterPro" id="IPR004358">
    <property type="entry name" value="Sig_transdc_His_kin-like_C"/>
</dbReference>
<dbReference type="GO" id="GO:0004721">
    <property type="term" value="F:phosphoprotein phosphatase activity"/>
    <property type="evidence" value="ECO:0007669"/>
    <property type="project" value="TreeGrafter"/>
</dbReference>
<proteinExistence type="predicted"/>
<evidence type="ECO:0000256" key="5">
    <source>
        <dbReference type="ARBA" id="ARBA00022777"/>
    </source>
</evidence>
<dbReference type="OrthoDB" id="8673316at2"/>
<dbReference type="CDD" id="cd00082">
    <property type="entry name" value="HisKA"/>
    <property type="match status" value="1"/>
</dbReference>
<dbReference type="SUPFAM" id="SSF47384">
    <property type="entry name" value="Homodimeric domain of signal transducing histidine kinase"/>
    <property type="match status" value="1"/>
</dbReference>
<organism evidence="9 10">
    <name type="scientific">Bradyrhizobium icense</name>
    <dbReference type="NCBI Taxonomy" id="1274631"/>
    <lineage>
        <taxon>Bacteria</taxon>
        <taxon>Pseudomonadati</taxon>
        <taxon>Pseudomonadota</taxon>
        <taxon>Alphaproteobacteria</taxon>
        <taxon>Hyphomicrobiales</taxon>
        <taxon>Nitrobacteraceae</taxon>
        <taxon>Bradyrhizobium</taxon>
    </lineage>
</organism>
<feature type="transmembrane region" description="Helical" evidence="7">
    <location>
        <begin position="40"/>
        <end position="56"/>
    </location>
</feature>
<evidence type="ECO:0000256" key="2">
    <source>
        <dbReference type="ARBA" id="ARBA00012438"/>
    </source>
</evidence>
<evidence type="ECO:0000259" key="8">
    <source>
        <dbReference type="PROSITE" id="PS50109"/>
    </source>
</evidence>
<dbReference type="SMART" id="SM00387">
    <property type="entry name" value="HATPase_c"/>
    <property type="match status" value="1"/>
</dbReference>
<dbReference type="CDD" id="cd00075">
    <property type="entry name" value="HATPase"/>
    <property type="match status" value="1"/>
</dbReference>
<keyword evidence="3" id="KW-0597">Phosphoprotein</keyword>
<dbReference type="KEGG" id="bic:LMTR13_05735"/>
<dbReference type="Gene3D" id="3.30.565.10">
    <property type="entry name" value="Histidine kinase-like ATPase, C-terminal domain"/>
    <property type="match status" value="1"/>
</dbReference>
<dbReference type="PANTHER" id="PTHR45453:SF1">
    <property type="entry name" value="PHOSPHATE REGULON SENSOR PROTEIN PHOR"/>
    <property type="match status" value="1"/>
</dbReference>
<dbReference type="InterPro" id="IPR050351">
    <property type="entry name" value="BphY/WalK/GraS-like"/>
</dbReference>
<gene>
    <name evidence="9" type="ORF">LMTR13_05735</name>
</gene>
<dbReference type="EC" id="2.7.13.3" evidence="2"/>
<dbReference type="SUPFAM" id="SSF55874">
    <property type="entry name" value="ATPase domain of HSP90 chaperone/DNA topoisomerase II/histidine kinase"/>
    <property type="match status" value="1"/>
</dbReference>
<dbReference type="Pfam" id="PF02518">
    <property type="entry name" value="HATPase_c"/>
    <property type="match status" value="1"/>
</dbReference>
<feature type="domain" description="Histidine kinase" evidence="8">
    <location>
        <begin position="131"/>
        <end position="347"/>
    </location>
</feature>
<dbReference type="PRINTS" id="PR00344">
    <property type="entry name" value="BCTRLSENSOR"/>
</dbReference>
<dbReference type="GO" id="GO:0000155">
    <property type="term" value="F:phosphorelay sensor kinase activity"/>
    <property type="evidence" value="ECO:0007669"/>
    <property type="project" value="InterPro"/>
</dbReference>
<dbReference type="EMBL" id="CP016428">
    <property type="protein sequence ID" value="ANV99753.1"/>
    <property type="molecule type" value="Genomic_DNA"/>
</dbReference>
<dbReference type="GO" id="GO:0016036">
    <property type="term" value="P:cellular response to phosphate starvation"/>
    <property type="evidence" value="ECO:0007669"/>
    <property type="project" value="TreeGrafter"/>
</dbReference>
<sequence>MRTKNTESPRLLVSNRSVELAIWLSIGSIFLFDIWTHPENVSACFAYAIPILLSLFELKPRPFFYAATATALSIAGSFAVPSGDLPLAAVLANRFIAIATQWVVAVLVKVQYRRQVDMQQQAEYQRRFVAILSHEIGTALTTITGQAYRLARLSERISPNDLKARAEKIRSAAERIEGIVGRVQFASSLGDGTIPVGRRAIDVGLLLATLLDQLKEEQRCGNIELHASSERQFVEGDEMLLRQLFENIVLNSVKYSRSSDAPISVHIAAHAAVIRISIVDRGGGIAPDELPMVREPFYRGKSSRGTSGAGLGLYFVERIVEAHNGRLLIESDVGAGTRVIIDLPQSRDTKP</sequence>
<dbReference type="AlphaFoldDB" id="A0A1B1UAH2"/>
<evidence type="ECO:0000313" key="9">
    <source>
        <dbReference type="EMBL" id="ANV99753.1"/>
    </source>
</evidence>
<keyword evidence="7" id="KW-0812">Transmembrane</keyword>
<comment type="catalytic activity">
    <reaction evidence="1">
        <text>ATP + protein L-histidine = ADP + protein N-phospho-L-histidine.</text>
        <dbReference type="EC" id="2.7.13.3"/>
    </reaction>
</comment>
<evidence type="ECO:0000256" key="6">
    <source>
        <dbReference type="ARBA" id="ARBA00023012"/>
    </source>
</evidence>
<feature type="transmembrane region" description="Helical" evidence="7">
    <location>
        <begin position="12"/>
        <end position="34"/>
    </location>
</feature>
<accession>A0A1B1UAH2</accession>
<dbReference type="SMART" id="SM00388">
    <property type="entry name" value="HisKA"/>
    <property type="match status" value="1"/>
</dbReference>
<keyword evidence="7" id="KW-1133">Transmembrane helix</keyword>
<reference evidence="9 10" key="1">
    <citation type="submission" date="2016-07" db="EMBL/GenBank/DDBJ databases">
        <title>Complete genome sequence of Bradyrhizobium icense LMTR 13T, a potential inoculant strain isolated from lima bean (Phaseolus lunatus) in Peru.</title>
        <authorList>
            <person name="Ormeno-Orrillo E."/>
            <person name="Duran D."/>
            <person name="Rogel M.A."/>
            <person name="Rey L."/>
            <person name="Imperial J."/>
            <person name="Ruiz-Argueso T."/>
            <person name="Martinez-Romero E."/>
        </authorList>
    </citation>
    <scope>NUCLEOTIDE SEQUENCE [LARGE SCALE GENOMIC DNA]</scope>
    <source>
        <strain evidence="9 10">LMTR 13</strain>
    </source>
</reference>
<feature type="transmembrane region" description="Helical" evidence="7">
    <location>
        <begin position="63"/>
        <end position="81"/>
    </location>
</feature>
<name>A0A1B1UAH2_9BRAD</name>
<keyword evidence="7" id="KW-0472">Membrane</keyword>
<dbReference type="Pfam" id="PF00512">
    <property type="entry name" value="HisKA"/>
    <property type="match status" value="1"/>
</dbReference>
<dbReference type="InterPro" id="IPR003661">
    <property type="entry name" value="HisK_dim/P_dom"/>
</dbReference>
<keyword evidence="5" id="KW-0418">Kinase</keyword>
<dbReference type="InterPro" id="IPR003594">
    <property type="entry name" value="HATPase_dom"/>
</dbReference>
<evidence type="ECO:0000256" key="1">
    <source>
        <dbReference type="ARBA" id="ARBA00000085"/>
    </source>
</evidence>
<dbReference type="PROSITE" id="PS50109">
    <property type="entry name" value="HIS_KIN"/>
    <property type="match status" value="1"/>
</dbReference>
<dbReference type="PANTHER" id="PTHR45453">
    <property type="entry name" value="PHOSPHATE REGULON SENSOR PROTEIN PHOR"/>
    <property type="match status" value="1"/>
</dbReference>